<organism evidence="1 2">
    <name type="scientific">Dictyostelium discoideum</name>
    <name type="common">Social amoeba</name>
    <dbReference type="NCBI Taxonomy" id="44689"/>
    <lineage>
        <taxon>Eukaryota</taxon>
        <taxon>Amoebozoa</taxon>
        <taxon>Evosea</taxon>
        <taxon>Eumycetozoa</taxon>
        <taxon>Dictyostelia</taxon>
        <taxon>Dictyosteliales</taxon>
        <taxon>Dictyosteliaceae</taxon>
        <taxon>Dictyostelium</taxon>
    </lineage>
</organism>
<dbReference type="HOGENOM" id="CLU_036488_1_0_1"/>
<dbReference type="GeneID" id="8620714"/>
<dbReference type="RefSeq" id="XP_642850.1">
    <property type="nucleotide sequence ID" value="XM_637758.1"/>
</dbReference>
<evidence type="ECO:0000313" key="1">
    <source>
        <dbReference type="EMBL" id="EAL68950.1"/>
    </source>
</evidence>
<dbReference type="OMA" id="FRMHVLS"/>
<dbReference type="STRING" id="44689.Q86JB6"/>
<dbReference type="SUPFAM" id="SSF53474">
    <property type="entry name" value="alpha/beta-Hydrolases"/>
    <property type="match status" value="1"/>
</dbReference>
<accession>Q86JB6</accession>
<dbReference type="dictyBase" id="DDB_G0276897"/>
<proteinExistence type="predicted"/>
<dbReference type="KEGG" id="ddi:DDB_G0276897"/>
<protein>
    <submittedName>
        <fullName evidence="1">PhoPQ-activated pathogenicity-related protein</fullName>
    </submittedName>
</protein>
<dbReference type="PhylomeDB" id="Q86JB6"/>
<dbReference type="ESTHER" id="dicdi-q86jb6">
    <property type="family name" value="PhoPQ_related"/>
</dbReference>
<sequence length="497" mass="56494">MKLSIVTFIVTVVVLSVIYIYNSSTLLESRVLKDYVEKYDPNYKWTLNATYNTNVSTIYILELTSQKWDMGNSSSPLWKHWLTVCIPNNATENLETGLLLIDGGSTVNWAVPSVNGWSSFGQQLCKTSNEITATVQQVPNEPLIFDNNGIKRSEDGIVALTWRKYIDTKDSNWVSLLPQTKSAIKAMDAVQEFGKEIGKFSIKNFVVTGASKRGWTTWGTAMSSDKRVVGIAPMVIPILNVAENIGSQMQDLGEWSFELYDYIQNGITNFLYTKYFDNLRKIIDPINYINTLEPIAKYVLNAADDEFFAVDSPKFFYSKLKGETRLNTYPNTNHNGIKKQAVANDIVNFFKLVAFGIERPEIEWSIEYSQDKNFGTIKMKVLKGVPTKISLWFSTTISTTMRDFRMYTCEDASCYQNLDWQSIDIEISPENNYFYTMEKPAAGWTGFFYQVEFETGSYYSTEVSIVPDILPFPKCPMSVCASGIPAYKNKTLEIENN</sequence>
<reference evidence="1 2" key="1">
    <citation type="journal article" date="2005" name="Nature">
        <title>The genome of the social amoeba Dictyostelium discoideum.</title>
        <authorList>
            <consortium name="The Dictyostelium discoideum Sequencing Consortium"/>
            <person name="Eichinger L."/>
            <person name="Pachebat J.A."/>
            <person name="Glockner G."/>
            <person name="Rajandream M.A."/>
            <person name="Sucgang R."/>
            <person name="Berriman M."/>
            <person name="Song J."/>
            <person name="Olsen R."/>
            <person name="Szafranski K."/>
            <person name="Xu Q."/>
            <person name="Tunggal B."/>
            <person name="Kummerfeld S."/>
            <person name="Madera M."/>
            <person name="Konfortov B.A."/>
            <person name="Rivero F."/>
            <person name="Bankier A.T."/>
            <person name="Lehmann R."/>
            <person name="Hamlin N."/>
            <person name="Davies R."/>
            <person name="Gaudet P."/>
            <person name="Fey P."/>
            <person name="Pilcher K."/>
            <person name="Chen G."/>
            <person name="Saunders D."/>
            <person name="Sodergren E."/>
            <person name="Davis P."/>
            <person name="Kerhornou A."/>
            <person name="Nie X."/>
            <person name="Hall N."/>
            <person name="Anjard C."/>
            <person name="Hemphill L."/>
            <person name="Bason N."/>
            <person name="Farbrother P."/>
            <person name="Desany B."/>
            <person name="Just E."/>
            <person name="Morio T."/>
            <person name="Rost R."/>
            <person name="Churcher C."/>
            <person name="Cooper J."/>
            <person name="Haydock S."/>
            <person name="van Driessche N."/>
            <person name="Cronin A."/>
            <person name="Goodhead I."/>
            <person name="Muzny D."/>
            <person name="Mourier T."/>
            <person name="Pain A."/>
            <person name="Lu M."/>
            <person name="Harper D."/>
            <person name="Lindsay R."/>
            <person name="Hauser H."/>
            <person name="James K."/>
            <person name="Quiles M."/>
            <person name="Madan Babu M."/>
            <person name="Saito T."/>
            <person name="Buchrieser C."/>
            <person name="Wardroper A."/>
            <person name="Felder M."/>
            <person name="Thangavelu M."/>
            <person name="Johnson D."/>
            <person name="Knights A."/>
            <person name="Loulseged H."/>
            <person name="Mungall K."/>
            <person name="Oliver K."/>
            <person name="Price C."/>
            <person name="Quail M.A."/>
            <person name="Urushihara H."/>
            <person name="Hernandez J."/>
            <person name="Rabbinowitsch E."/>
            <person name="Steffen D."/>
            <person name="Sanders M."/>
            <person name="Ma J."/>
            <person name="Kohara Y."/>
            <person name="Sharp S."/>
            <person name="Simmonds M."/>
            <person name="Spiegler S."/>
            <person name="Tivey A."/>
            <person name="Sugano S."/>
            <person name="White B."/>
            <person name="Walker D."/>
            <person name="Woodward J."/>
            <person name="Winckler T."/>
            <person name="Tanaka Y."/>
            <person name="Shaulsky G."/>
            <person name="Schleicher M."/>
            <person name="Weinstock G."/>
            <person name="Rosenthal A."/>
            <person name="Cox E.C."/>
            <person name="Chisholm R.L."/>
            <person name="Gibbs R."/>
            <person name="Loomis W.F."/>
            <person name="Platzer M."/>
            <person name="Kay R.R."/>
            <person name="Williams J."/>
            <person name="Dear P.H."/>
            <person name="Noegel A.A."/>
            <person name="Barrell B."/>
            <person name="Kuspa A."/>
        </authorList>
    </citation>
    <scope>NUCLEOTIDE SEQUENCE [LARGE SCALE GENOMIC DNA]</scope>
    <source>
        <strain evidence="1 2">AX4</strain>
    </source>
</reference>
<dbReference type="PaxDb" id="44689-DDB0233235"/>
<name>Q86JB6_DICDI</name>
<gene>
    <name evidence="1" type="ORF">DDB_G0276897</name>
</gene>
<evidence type="ECO:0000313" key="2">
    <source>
        <dbReference type="Proteomes" id="UP000002195"/>
    </source>
</evidence>
<comment type="caution">
    <text evidence="1">The sequence shown here is derived from an EMBL/GenBank/DDBJ whole genome shotgun (WGS) entry which is preliminary data.</text>
</comment>
<dbReference type="Pfam" id="PF10142">
    <property type="entry name" value="PhoPQ_related"/>
    <property type="match status" value="1"/>
</dbReference>
<dbReference type="eggNOG" id="ENOG502QU2G">
    <property type="taxonomic scope" value="Eukaryota"/>
</dbReference>
<dbReference type="AlphaFoldDB" id="Q86JB6"/>
<dbReference type="VEuPathDB" id="AmoebaDB:DDB_G0276897"/>
<dbReference type="InParanoid" id="Q86JB6"/>
<dbReference type="InterPro" id="IPR029058">
    <property type="entry name" value="AB_hydrolase_fold"/>
</dbReference>
<dbReference type="PANTHER" id="PTHR31497:SF1">
    <property type="entry name" value="PHOPQ-ACTIVATED PATHOGENICITY-RELATED PROTEIN"/>
    <property type="match status" value="1"/>
</dbReference>
<dbReference type="Gene3D" id="3.40.50.1820">
    <property type="entry name" value="alpha/beta hydrolase"/>
    <property type="match status" value="1"/>
</dbReference>
<accession>Q550T2</accession>
<dbReference type="EMBL" id="AAFI02000019">
    <property type="protein sequence ID" value="EAL68950.1"/>
    <property type="molecule type" value="Genomic_DNA"/>
</dbReference>
<dbReference type="GO" id="GO:0042599">
    <property type="term" value="C:lamellar body"/>
    <property type="evidence" value="ECO:0007005"/>
    <property type="project" value="dictyBase"/>
</dbReference>
<dbReference type="InterPro" id="IPR009199">
    <property type="entry name" value="PhoPQ-act_pathogen-rel_PqaA"/>
</dbReference>
<dbReference type="PIRSF" id="PIRSF014728">
    <property type="entry name" value="PqaA"/>
    <property type="match status" value="1"/>
</dbReference>
<dbReference type="PANTHER" id="PTHR31497">
    <property type="entry name" value="AUTOCRINE PROLIFERATION REPRESSOR PROTEIN A"/>
    <property type="match status" value="1"/>
</dbReference>
<dbReference type="Proteomes" id="UP000002195">
    <property type="component" value="Unassembled WGS sequence"/>
</dbReference>
<keyword evidence="2" id="KW-1185">Reference proteome</keyword>